<evidence type="ECO:0008006" key="3">
    <source>
        <dbReference type="Google" id="ProtNLM"/>
    </source>
</evidence>
<dbReference type="PANTHER" id="PTHR47163:SF2">
    <property type="entry name" value="SI:DKEY-17M8.2"/>
    <property type="match status" value="1"/>
</dbReference>
<evidence type="ECO:0000313" key="2">
    <source>
        <dbReference type="Proteomes" id="UP000476176"/>
    </source>
</evidence>
<name>A0A6G0PPF2_9STRA</name>
<proteinExistence type="predicted"/>
<evidence type="ECO:0000313" key="1">
    <source>
        <dbReference type="EMBL" id="KAE9251281.1"/>
    </source>
</evidence>
<organism evidence="1 2">
    <name type="scientific">Phytophthora fragariae</name>
    <dbReference type="NCBI Taxonomy" id="53985"/>
    <lineage>
        <taxon>Eukaryota</taxon>
        <taxon>Sar</taxon>
        <taxon>Stramenopiles</taxon>
        <taxon>Oomycota</taxon>
        <taxon>Peronosporomycetes</taxon>
        <taxon>Peronosporales</taxon>
        <taxon>Peronosporaceae</taxon>
        <taxon>Phytophthora</taxon>
    </lineage>
</organism>
<comment type="caution">
    <text evidence="1">The sequence shown here is derived from an EMBL/GenBank/DDBJ whole genome shotgun (WGS) entry which is preliminary data.</text>
</comment>
<dbReference type="AlphaFoldDB" id="A0A6G0PPF2"/>
<reference evidence="1 2" key="1">
    <citation type="submission" date="2018-09" db="EMBL/GenBank/DDBJ databases">
        <title>Genomic investigation of the strawberry pathogen Phytophthora fragariae indicates pathogenicity is determined by transcriptional variation in three key races.</title>
        <authorList>
            <person name="Adams T.M."/>
            <person name="Armitage A.D."/>
            <person name="Sobczyk M.K."/>
            <person name="Bates H.J."/>
            <person name="Dunwell J.M."/>
            <person name="Nellist C.F."/>
            <person name="Harrison R.J."/>
        </authorList>
    </citation>
    <scope>NUCLEOTIDE SEQUENCE [LARGE SCALE GENOMIC DNA]</scope>
    <source>
        <strain evidence="1 2">BC-23</strain>
    </source>
</reference>
<dbReference type="PANTHER" id="PTHR47163">
    <property type="entry name" value="DDE_TNP_IS1595 DOMAIN-CONTAINING PROTEIN"/>
    <property type="match status" value="1"/>
</dbReference>
<sequence length="183" mass="20895">MLHGAERAHGLLLLQEHAVGDERTGGHAMAVRVVEIDETSLKKSKYNRGRRFPNYWIFGGVDRTTNCWFGIETYEDHTKPTLTPIMSDQFASYISVNGEHTLANNQLLSDMNYNHLWMNHSKGFIDPITGSHRIEGAWEIRIKQHVKMWGYIQGEPQVAEWMYKLPIGLAIAGKYVSPPNTLE</sequence>
<dbReference type="Proteomes" id="UP000476176">
    <property type="component" value="Unassembled WGS sequence"/>
</dbReference>
<dbReference type="InterPro" id="IPR053164">
    <property type="entry name" value="IS1016-like_transposase"/>
</dbReference>
<accession>A0A6G0PPF2</accession>
<gene>
    <name evidence="1" type="ORF">PF004_g2556</name>
</gene>
<protein>
    <recommendedName>
        <fullName evidence="3">ISXO2-like transposase domain-containing protein</fullName>
    </recommendedName>
</protein>
<dbReference type="EMBL" id="QXGC01000073">
    <property type="protein sequence ID" value="KAE9251281.1"/>
    <property type="molecule type" value="Genomic_DNA"/>
</dbReference>